<proteinExistence type="predicted"/>
<feature type="compositionally biased region" description="Basic and acidic residues" evidence="1">
    <location>
        <begin position="9"/>
        <end position="21"/>
    </location>
</feature>
<evidence type="ECO:0000313" key="4">
    <source>
        <dbReference type="Proteomes" id="UP001153069"/>
    </source>
</evidence>
<keyword evidence="2" id="KW-1133">Transmembrane helix</keyword>
<evidence type="ECO:0000256" key="2">
    <source>
        <dbReference type="SAM" id="Phobius"/>
    </source>
</evidence>
<accession>A0A9N8DZS7</accession>
<organism evidence="3 4">
    <name type="scientific">Seminavis robusta</name>
    <dbReference type="NCBI Taxonomy" id="568900"/>
    <lineage>
        <taxon>Eukaryota</taxon>
        <taxon>Sar</taxon>
        <taxon>Stramenopiles</taxon>
        <taxon>Ochrophyta</taxon>
        <taxon>Bacillariophyta</taxon>
        <taxon>Bacillariophyceae</taxon>
        <taxon>Bacillariophycidae</taxon>
        <taxon>Naviculales</taxon>
        <taxon>Naviculaceae</taxon>
        <taxon>Seminavis</taxon>
    </lineage>
</organism>
<evidence type="ECO:0000313" key="3">
    <source>
        <dbReference type="EMBL" id="CAB9509029.1"/>
    </source>
</evidence>
<keyword evidence="2" id="KW-0812">Transmembrane</keyword>
<keyword evidence="2" id="KW-0472">Membrane</keyword>
<name>A0A9N8DZS7_9STRA</name>
<dbReference type="Proteomes" id="UP001153069">
    <property type="component" value="Unassembled WGS sequence"/>
</dbReference>
<dbReference type="AlphaFoldDB" id="A0A9N8DZS7"/>
<keyword evidence="4" id="KW-1185">Reference proteome</keyword>
<protein>
    <submittedName>
        <fullName evidence="3">Uncharacterized protein</fullName>
    </submittedName>
</protein>
<gene>
    <name evidence="3" type="ORF">SEMRO_372_G128740.1</name>
</gene>
<feature type="region of interest" description="Disordered" evidence="1">
    <location>
        <begin position="1"/>
        <end position="21"/>
    </location>
</feature>
<evidence type="ECO:0000256" key="1">
    <source>
        <dbReference type="SAM" id="MobiDB-lite"/>
    </source>
</evidence>
<sequence>MMNLAHRKTKDERHVTRTDSFSKTKRARKVVMPPLVHHQWRKIVVAVTFIGLFHITLVPMLLHSWGSSTSSRHLSIRRHMEVHIAPDLPKEDSPWYPIALAAKNAERNILDFFHGDERSLENGTPVGGSEESMLLLTKRLSRKIALCHDASRSKSQHDEDCALRVAFIGSAQMAGRDVFYKDTFPFKTEQRLRPIAQAAGLKLQVMNHAQDNDISREGPQKAHMCVSNLIGKSIDVIAWDLDESMQNDPPAQFEAFVRWAFASDPAMILVNRGGPHGRSRRGKKKKVIGIGVGHDAEIWDDMENIPEQREEDYIGSDNWKKKWDEGRNSFWSEIFDKYSPMVDFVGVDPVGSIWHLDHLQSFSNAAFDTGKALPLLDCGQEHEAPCDQIPPFIAKKLAAKNVSLDSFPQEAISGGEVCGALYGCRHIWYGGTRSHELRGELNALPIVRALRSAAGILSSPTGIEDMMLEIQSSEKQSKQRALSLKSLPPPTFCSEVFCNRIPNCITSYLPNLGLELKDAIQHSEEGDNTFAPADPMPRLGGAHFADDPEWAVDNLEKRNLPLGYTDRKHAYRLSLGDGTKRLRPGANKNATEEELEYEPEDAATASVAFTSNGNGPVVLCEPPCFIDSCAKRRRMPMFQHVILELDGQQLEVPSIQKPPVEVSGALCKIIADEVSEGSHVLRITTMTKYPFHVLFSHVIAFF</sequence>
<dbReference type="EMBL" id="CAICTM010000371">
    <property type="protein sequence ID" value="CAB9509029.1"/>
    <property type="molecule type" value="Genomic_DNA"/>
</dbReference>
<comment type="caution">
    <text evidence="3">The sequence shown here is derived from an EMBL/GenBank/DDBJ whole genome shotgun (WGS) entry which is preliminary data.</text>
</comment>
<feature type="transmembrane region" description="Helical" evidence="2">
    <location>
        <begin position="43"/>
        <end position="65"/>
    </location>
</feature>
<reference evidence="3" key="1">
    <citation type="submission" date="2020-06" db="EMBL/GenBank/DDBJ databases">
        <authorList>
            <consortium name="Plant Systems Biology data submission"/>
        </authorList>
    </citation>
    <scope>NUCLEOTIDE SEQUENCE</scope>
    <source>
        <strain evidence="3">D6</strain>
    </source>
</reference>